<keyword evidence="1" id="KW-1133">Transmembrane helix</keyword>
<evidence type="ECO:0000313" key="2">
    <source>
        <dbReference type="EMBL" id="MBE9193167.1"/>
    </source>
</evidence>
<sequence length="61" mass="6924">MQNPRPSNVIIRIVLAIAFLFALFAVGALIYQASRFTNTDDEEELRLYEKQQAIALVKLIS</sequence>
<evidence type="ECO:0000256" key="1">
    <source>
        <dbReference type="SAM" id="Phobius"/>
    </source>
</evidence>
<proteinExistence type="predicted"/>
<protein>
    <recommendedName>
        <fullName evidence="4">Two-component sensor histidine kinase</fullName>
    </recommendedName>
</protein>
<evidence type="ECO:0008006" key="4">
    <source>
        <dbReference type="Google" id="ProtNLM"/>
    </source>
</evidence>
<dbReference type="Proteomes" id="UP000651156">
    <property type="component" value="Unassembled WGS sequence"/>
</dbReference>
<feature type="transmembrane region" description="Helical" evidence="1">
    <location>
        <begin position="9"/>
        <end position="31"/>
    </location>
</feature>
<comment type="caution">
    <text evidence="2">The sequence shown here is derived from an EMBL/GenBank/DDBJ whole genome shotgun (WGS) entry which is preliminary data.</text>
</comment>
<dbReference type="RefSeq" id="WP_193934560.1">
    <property type="nucleotide sequence ID" value="NZ_CAWPMZ010000129.1"/>
</dbReference>
<reference evidence="2 3" key="1">
    <citation type="submission" date="2020-10" db="EMBL/GenBank/DDBJ databases">
        <authorList>
            <person name="Castelo-Branco R."/>
            <person name="Eusebio N."/>
            <person name="Adriana R."/>
            <person name="Vieira A."/>
            <person name="Brugerolle De Fraissinette N."/>
            <person name="Rezende De Castro R."/>
            <person name="Schneider M.P."/>
            <person name="Vasconcelos V."/>
            <person name="Leao P.N."/>
        </authorList>
    </citation>
    <scope>NUCLEOTIDE SEQUENCE [LARGE SCALE GENOMIC DNA]</scope>
    <source>
        <strain evidence="2 3">LEGE 06123</strain>
    </source>
</reference>
<gene>
    <name evidence="2" type="ORF">IQ230_23015</name>
</gene>
<keyword evidence="1" id="KW-0472">Membrane</keyword>
<name>A0ABR9UXZ0_9CHRO</name>
<evidence type="ECO:0000313" key="3">
    <source>
        <dbReference type="Proteomes" id="UP000651156"/>
    </source>
</evidence>
<keyword evidence="3" id="KW-1185">Reference proteome</keyword>
<dbReference type="EMBL" id="JADEWN010000080">
    <property type="protein sequence ID" value="MBE9193167.1"/>
    <property type="molecule type" value="Genomic_DNA"/>
</dbReference>
<keyword evidence="1" id="KW-0812">Transmembrane</keyword>
<organism evidence="2 3">
    <name type="scientific">Gloeocapsopsis crepidinum LEGE 06123</name>
    <dbReference type="NCBI Taxonomy" id="588587"/>
    <lineage>
        <taxon>Bacteria</taxon>
        <taxon>Bacillati</taxon>
        <taxon>Cyanobacteriota</taxon>
        <taxon>Cyanophyceae</taxon>
        <taxon>Oscillatoriophycideae</taxon>
        <taxon>Chroococcales</taxon>
        <taxon>Chroococcaceae</taxon>
        <taxon>Gloeocapsopsis</taxon>
    </lineage>
</organism>
<accession>A0ABR9UXZ0</accession>